<reference evidence="2" key="1">
    <citation type="submission" date="2021-01" db="EMBL/GenBank/DDBJ databases">
        <title>Modified the classification status of verrucomicrobia.</title>
        <authorList>
            <person name="Feng X."/>
        </authorList>
    </citation>
    <scope>NUCLEOTIDE SEQUENCE</scope>
    <source>
        <strain evidence="2">_KCTC 22039</strain>
    </source>
</reference>
<organism evidence="2 3">
    <name type="scientific">Persicirhabdus sediminis</name>
    <dbReference type="NCBI Taxonomy" id="454144"/>
    <lineage>
        <taxon>Bacteria</taxon>
        <taxon>Pseudomonadati</taxon>
        <taxon>Verrucomicrobiota</taxon>
        <taxon>Verrucomicrobiia</taxon>
        <taxon>Verrucomicrobiales</taxon>
        <taxon>Verrucomicrobiaceae</taxon>
        <taxon>Persicirhabdus</taxon>
    </lineage>
</organism>
<name>A0A8J7MFG6_9BACT</name>
<protein>
    <submittedName>
        <fullName evidence="2">Uncharacterized protein</fullName>
    </submittedName>
</protein>
<gene>
    <name evidence="2" type="ORF">JIN82_11295</name>
</gene>
<dbReference type="AlphaFoldDB" id="A0A8J7MFG6"/>
<keyword evidence="3" id="KW-1185">Reference proteome</keyword>
<accession>A0A8J7MFG6</accession>
<dbReference type="Proteomes" id="UP000624703">
    <property type="component" value="Unassembled WGS sequence"/>
</dbReference>
<comment type="caution">
    <text evidence="2">The sequence shown here is derived from an EMBL/GenBank/DDBJ whole genome shotgun (WGS) entry which is preliminary data.</text>
</comment>
<keyword evidence="1" id="KW-1133">Transmembrane helix</keyword>
<sequence>MHHCQHIKNSTRAGFSSVLSIITIFIIVMGLVVVGTKRAMLGLDTKRDSLLRSDYAQKEEAFQQALLRILPERAMKGMDSGSKIGNEDDLVSWSRIFRDAIRDANAANDAGDLSDDILSKILEDGVISGNTGSTELTVANFNTASVKDLQGVSGRATSIPIAGHDFPPEWSVLASGQTLDSLGPVVSLNKTYTNGGSSGDAFGMVEYPNVRFGYAEAGSEIVARHNWWAISVDFSEGDRESTGIADGKKKYLLSLYEIPSQLPITADALMEFGNWDRQKVTIDGRVYASSATQVGNQVGTQDIAGIATRDGVDFSNMSVIEGIDDSMVSRDDFEAQHANLYEDEIFFPISQVGDGTKVAFLPINPGRDFYTDYYVDGAYDDLNSHSDSAWDQYARGSKKCQIRVVIVDTSPMTSEYPAQVNTIKVLARGADGSDVVRYYYRLEFPEVLDTSHPGAQHITWETSSQTFPFSVDEIENIDGNGGAQSSLNIDFAKLANYITNDLSLSLDDNHTLVVTHQAAARDGYYVNSERFSFPPDDDDIALVINGATDMTVWGNQGFSLVSNMRTYFDNDFNVVDRSSGAGRGSPPPVSIFTPEQRFSTLYIMDVDITGRIHVVHTETGESVDPLEIRGRDGTVNDSSTSSFNLGQIKRVEDLPPIFFMNWLVVIRELR</sequence>
<dbReference type="RefSeq" id="WP_200311757.1">
    <property type="nucleotide sequence ID" value="NZ_JAENIM010000041.1"/>
</dbReference>
<dbReference type="EMBL" id="JAENIM010000041">
    <property type="protein sequence ID" value="MBK1791738.1"/>
    <property type="molecule type" value="Genomic_DNA"/>
</dbReference>
<evidence type="ECO:0000313" key="2">
    <source>
        <dbReference type="EMBL" id="MBK1791738.1"/>
    </source>
</evidence>
<evidence type="ECO:0000313" key="3">
    <source>
        <dbReference type="Proteomes" id="UP000624703"/>
    </source>
</evidence>
<proteinExistence type="predicted"/>
<keyword evidence="1" id="KW-0472">Membrane</keyword>
<keyword evidence="1" id="KW-0812">Transmembrane</keyword>
<feature type="transmembrane region" description="Helical" evidence="1">
    <location>
        <begin position="12"/>
        <end position="34"/>
    </location>
</feature>
<evidence type="ECO:0000256" key="1">
    <source>
        <dbReference type="SAM" id="Phobius"/>
    </source>
</evidence>